<dbReference type="InterPro" id="IPR001647">
    <property type="entry name" value="HTH_TetR"/>
</dbReference>
<organism evidence="5">
    <name type="scientific">freshwater metagenome</name>
    <dbReference type="NCBI Taxonomy" id="449393"/>
    <lineage>
        <taxon>unclassified sequences</taxon>
        <taxon>metagenomes</taxon>
        <taxon>ecological metagenomes</taxon>
    </lineage>
</organism>
<dbReference type="PRINTS" id="PR00455">
    <property type="entry name" value="HTHTETR"/>
</dbReference>
<keyword evidence="2" id="KW-0238">DNA-binding</keyword>
<protein>
    <submittedName>
        <fullName evidence="5">Unannotated protein</fullName>
    </submittedName>
</protein>
<dbReference type="AlphaFoldDB" id="A0A6J6FA06"/>
<keyword evidence="1" id="KW-0805">Transcription regulation</keyword>
<dbReference type="PROSITE" id="PS50977">
    <property type="entry name" value="HTH_TETR_2"/>
    <property type="match status" value="1"/>
</dbReference>
<evidence type="ECO:0000256" key="3">
    <source>
        <dbReference type="ARBA" id="ARBA00023163"/>
    </source>
</evidence>
<dbReference type="PANTHER" id="PTHR30055">
    <property type="entry name" value="HTH-TYPE TRANSCRIPTIONAL REGULATOR RUTR"/>
    <property type="match status" value="1"/>
</dbReference>
<keyword evidence="3" id="KW-0804">Transcription</keyword>
<dbReference type="InterPro" id="IPR041674">
    <property type="entry name" value="TetR_C_22"/>
</dbReference>
<feature type="domain" description="HTH tetR-type" evidence="4">
    <location>
        <begin position="28"/>
        <end position="88"/>
    </location>
</feature>
<dbReference type="InterPro" id="IPR009057">
    <property type="entry name" value="Homeodomain-like_sf"/>
</dbReference>
<dbReference type="Gene3D" id="1.10.357.10">
    <property type="entry name" value="Tetracycline Repressor, domain 2"/>
    <property type="match status" value="1"/>
</dbReference>
<evidence type="ECO:0000259" key="4">
    <source>
        <dbReference type="PROSITE" id="PS50977"/>
    </source>
</evidence>
<dbReference type="GO" id="GO:0003700">
    <property type="term" value="F:DNA-binding transcription factor activity"/>
    <property type="evidence" value="ECO:0007669"/>
    <property type="project" value="TreeGrafter"/>
</dbReference>
<evidence type="ECO:0000256" key="1">
    <source>
        <dbReference type="ARBA" id="ARBA00023015"/>
    </source>
</evidence>
<proteinExistence type="predicted"/>
<name>A0A6J6FA06_9ZZZZ</name>
<reference evidence="5" key="1">
    <citation type="submission" date="2020-05" db="EMBL/GenBank/DDBJ databases">
        <authorList>
            <person name="Chiriac C."/>
            <person name="Salcher M."/>
            <person name="Ghai R."/>
            <person name="Kavagutti S V."/>
        </authorList>
    </citation>
    <scope>NUCLEOTIDE SEQUENCE</scope>
</reference>
<dbReference type="Pfam" id="PF17928">
    <property type="entry name" value="TetR_C_22"/>
    <property type="match status" value="1"/>
</dbReference>
<dbReference type="PANTHER" id="PTHR30055:SF234">
    <property type="entry name" value="HTH-TYPE TRANSCRIPTIONAL REGULATOR BETI"/>
    <property type="match status" value="1"/>
</dbReference>
<sequence>MPIQHIPASEELFKSGLLINTPVQARSNARVTALLDAAAKVVHEKGYEELTTANVAEAAGASIGTVYRYFEDRVKVLEALAIRNLERADRRFLDALEQIDGSAPKDAINVMFEMYLDMFRTEPGFRSLRLGDVLDIRPRNREPRLTTAARTMTEQLSVRFGFANNAATVLEVEKALVAVDAYLARAFFNDDRGDVVFIDSARASVMSLSRIAN</sequence>
<dbReference type="SUPFAM" id="SSF46689">
    <property type="entry name" value="Homeodomain-like"/>
    <property type="match status" value="1"/>
</dbReference>
<evidence type="ECO:0000256" key="2">
    <source>
        <dbReference type="ARBA" id="ARBA00023125"/>
    </source>
</evidence>
<dbReference type="Pfam" id="PF00440">
    <property type="entry name" value="TetR_N"/>
    <property type="match status" value="1"/>
</dbReference>
<dbReference type="EMBL" id="CAEZTZ010000054">
    <property type="protein sequence ID" value="CAB4584285.1"/>
    <property type="molecule type" value="Genomic_DNA"/>
</dbReference>
<dbReference type="GO" id="GO:0000976">
    <property type="term" value="F:transcription cis-regulatory region binding"/>
    <property type="evidence" value="ECO:0007669"/>
    <property type="project" value="TreeGrafter"/>
</dbReference>
<accession>A0A6J6FA06</accession>
<dbReference type="InterPro" id="IPR050109">
    <property type="entry name" value="HTH-type_TetR-like_transc_reg"/>
</dbReference>
<gene>
    <name evidence="5" type="ORF">UFOPK1767_00527</name>
</gene>
<evidence type="ECO:0000313" key="5">
    <source>
        <dbReference type="EMBL" id="CAB4584285.1"/>
    </source>
</evidence>